<evidence type="ECO:0000256" key="5">
    <source>
        <dbReference type="ARBA" id="ARBA00022519"/>
    </source>
</evidence>
<evidence type="ECO:0000256" key="8">
    <source>
        <dbReference type="ARBA" id="ARBA00022989"/>
    </source>
</evidence>
<dbReference type="Proteomes" id="UP000228621">
    <property type="component" value="Unassembled WGS sequence"/>
</dbReference>
<dbReference type="PRINTS" id="PR01374">
    <property type="entry name" value="TONBPROTEIN"/>
</dbReference>
<evidence type="ECO:0000259" key="12">
    <source>
        <dbReference type="PROSITE" id="PS52015"/>
    </source>
</evidence>
<proteinExistence type="inferred from homology"/>
<dbReference type="GO" id="GO:0015031">
    <property type="term" value="P:protein transport"/>
    <property type="evidence" value="ECO:0007669"/>
    <property type="project" value="UniProtKB-UniRule"/>
</dbReference>
<dbReference type="GO" id="GO:0005886">
    <property type="term" value="C:plasma membrane"/>
    <property type="evidence" value="ECO:0007669"/>
    <property type="project" value="UniProtKB-SubCell"/>
</dbReference>
<dbReference type="GO" id="GO:0031992">
    <property type="term" value="F:energy transducer activity"/>
    <property type="evidence" value="ECO:0007669"/>
    <property type="project" value="InterPro"/>
</dbReference>
<name>A0A2A5JNI7_PSEO7</name>
<feature type="compositionally biased region" description="Basic and acidic residues" evidence="11">
    <location>
        <begin position="60"/>
        <end position="70"/>
    </location>
</feature>
<keyword evidence="8 10" id="KW-1133">Transmembrane helix</keyword>
<dbReference type="PANTHER" id="PTHR33446:SF14">
    <property type="entry name" value="PROTEIN TONB"/>
    <property type="match status" value="1"/>
</dbReference>
<comment type="similarity">
    <text evidence="2 10">Belongs to the TonB family.</text>
</comment>
<dbReference type="SUPFAM" id="SSF74653">
    <property type="entry name" value="TolA/TonB C-terminal domain"/>
    <property type="match status" value="1"/>
</dbReference>
<dbReference type="GO" id="GO:0030288">
    <property type="term" value="C:outer membrane-bounded periplasmic space"/>
    <property type="evidence" value="ECO:0007669"/>
    <property type="project" value="InterPro"/>
</dbReference>
<accession>A0A2A5JNI7</accession>
<keyword evidence="9 10" id="KW-0472">Membrane</keyword>
<evidence type="ECO:0000256" key="1">
    <source>
        <dbReference type="ARBA" id="ARBA00004383"/>
    </source>
</evidence>
<reference evidence="14" key="1">
    <citation type="journal article" date="2019" name="Genome Announc.">
        <title>Draft Genome Sequence of Pseudoalteromonas piscicida Strain 36Y ROTHPW, an Hypersaline Seawater Isolate from the South Coast of Sonora, Mexico.</title>
        <authorList>
            <person name="Sanchez-Diaz R."/>
            <person name="Molina-Garza Z.J."/>
            <person name="Cruz-Suarez L.E."/>
            <person name="Selvin J."/>
            <person name="Kiran G.S."/>
            <person name="Ibarra-Gamez J.C."/>
            <person name="Gomez-Gil B."/>
            <person name="Galaviz-Silva L."/>
        </authorList>
    </citation>
    <scope>NUCLEOTIDE SEQUENCE [LARGE SCALE GENOMIC DNA]</scope>
    <source>
        <strain evidence="14">36Y_RITHPW</strain>
    </source>
</reference>
<dbReference type="InterPro" id="IPR037682">
    <property type="entry name" value="TonB_C"/>
</dbReference>
<evidence type="ECO:0000256" key="3">
    <source>
        <dbReference type="ARBA" id="ARBA00022448"/>
    </source>
</evidence>
<sequence length="211" mass="23410">MTTLIEYSQPHSGMKKIAFSLAGAIVVTFATFGFMQSLVSQELTRPIIDKAVLDLTIQTDRPDSPVEKRKPIPPPPKPMKQPARPVENVVETQNTLSISTEPPSIALDKVTNTMTLQLNTDGQATPLVRTNPSYPPAAARDGVEGWVEMEFAISPQGEVFDVKVTNAQPKRIFNKAATRALKKWKYRPLVVDGKPQPQYAQRVVLEFTLEQ</sequence>
<evidence type="ECO:0000256" key="4">
    <source>
        <dbReference type="ARBA" id="ARBA00022475"/>
    </source>
</evidence>
<keyword evidence="10" id="KW-0735">Signal-anchor</keyword>
<gene>
    <name evidence="13" type="ORF">CEX98_14490</name>
</gene>
<dbReference type="PANTHER" id="PTHR33446">
    <property type="entry name" value="PROTEIN TONB-RELATED"/>
    <property type="match status" value="1"/>
</dbReference>
<keyword evidence="7 10" id="KW-0653">Protein transport</keyword>
<feature type="domain" description="TonB C-terminal" evidence="12">
    <location>
        <begin position="119"/>
        <end position="211"/>
    </location>
</feature>
<keyword evidence="14" id="KW-1185">Reference proteome</keyword>
<evidence type="ECO:0000256" key="6">
    <source>
        <dbReference type="ARBA" id="ARBA00022692"/>
    </source>
</evidence>
<dbReference type="InterPro" id="IPR003538">
    <property type="entry name" value="TonB"/>
</dbReference>
<dbReference type="AlphaFoldDB" id="A0A2A5JNI7"/>
<comment type="subcellular location">
    <subcellularLocation>
        <location evidence="1 10">Cell inner membrane</location>
        <topology evidence="1 10">Single-pass membrane protein</topology>
        <orientation evidence="1 10">Periplasmic side</orientation>
    </subcellularLocation>
</comment>
<keyword evidence="4 10" id="KW-1003">Cell membrane</keyword>
<evidence type="ECO:0000313" key="13">
    <source>
        <dbReference type="EMBL" id="PCK31044.1"/>
    </source>
</evidence>
<evidence type="ECO:0000256" key="7">
    <source>
        <dbReference type="ARBA" id="ARBA00022927"/>
    </source>
</evidence>
<dbReference type="PROSITE" id="PS52015">
    <property type="entry name" value="TONB_CTD"/>
    <property type="match status" value="1"/>
</dbReference>
<feature type="transmembrane region" description="Helical" evidence="10">
    <location>
        <begin position="17"/>
        <end position="35"/>
    </location>
</feature>
<feature type="region of interest" description="Disordered" evidence="11">
    <location>
        <begin position="59"/>
        <end position="85"/>
    </location>
</feature>
<dbReference type="OrthoDB" id="1628901at2"/>
<dbReference type="InterPro" id="IPR051045">
    <property type="entry name" value="TonB-dependent_transducer"/>
</dbReference>
<dbReference type="InterPro" id="IPR006260">
    <property type="entry name" value="TonB/TolA_C"/>
</dbReference>
<evidence type="ECO:0000256" key="10">
    <source>
        <dbReference type="RuleBase" id="RU362123"/>
    </source>
</evidence>
<keyword evidence="6 10" id="KW-0812">Transmembrane</keyword>
<evidence type="ECO:0000256" key="11">
    <source>
        <dbReference type="SAM" id="MobiDB-lite"/>
    </source>
</evidence>
<dbReference type="GO" id="GO:0015891">
    <property type="term" value="P:siderophore transport"/>
    <property type="evidence" value="ECO:0007669"/>
    <property type="project" value="InterPro"/>
</dbReference>
<comment type="caution">
    <text evidence="13">The sequence shown here is derived from an EMBL/GenBank/DDBJ whole genome shotgun (WGS) entry which is preliminary data.</text>
</comment>
<dbReference type="Pfam" id="PF03544">
    <property type="entry name" value="TonB_C"/>
    <property type="match status" value="1"/>
</dbReference>
<evidence type="ECO:0000256" key="9">
    <source>
        <dbReference type="ARBA" id="ARBA00023136"/>
    </source>
</evidence>
<dbReference type="EMBL" id="NKHF01000066">
    <property type="protein sequence ID" value="PCK31044.1"/>
    <property type="molecule type" value="Genomic_DNA"/>
</dbReference>
<keyword evidence="5 10" id="KW-0997">Cell inner membrane</keyword>
<comment type="function">
    <text evidence="10">Interacts with outer membrane receptor proteins that carry out high-affinity binding and energy dependent uptake into the periplasmic space of specific substrates. It could act to transduce energy from the cytoplasmic membrane to specific energy-requiring processes in the outer membrane, resulting in the release into the periplasm of ligands bound by these outer membrane proteins.</text>
</comment>
<evidence type="ECO:0000313" key="14">
    <source>
        <dbReference type="Proteomes" id="UP000228621"/>
    </source>
</evidence>
<evidence type="ECO:0000256" key="2">
    <source>
        <dbReference type="ARBA" id="ARBA00006555"/>
    </source>
</evidence>
<dbReference type="GO" id="GO:0055085">
    <property type="term" value="P:transmembrane transport"/>
    <property type="evidence" value="ECO:0007669"/>
    <property type="project" value="InterPro"/>
</dbReference>
<keyword evidence="3 10" id="KW-0813">Transport</keyword>
<protein>
    <recommendedName>
        <fullName evidence="10">Protein TonB</fullName>
    </recommendedName>
</protein>
<dbReference type="Gene3D" id="3.30.1150.10">
    <property type="match status" value="1"/>
</dbReference>
<dbReference type="NCBIfam" id="TIGR01352">
    <property type="entry name" value="tonB_Cterm"/>
    <property type="match status" value="1"/>
</dbReference>
<organism evidence="13 14">
    <name type="scientific">Pseudoalteromonas piscicida</name>
    <dbReference type="NCBI Taxonomy" id="43662"/>
    <lineage>
        <taxon>Bacteria</taxon>
        <taxon>Pseudomonadati</taxon>
        <taxon>Pseudomonadota</taxon>
        <taxon>Gammaproteobacteria</taxon>
        <taxon>Alteromonadales</taxon>
        <taxon>Pseudoalteromonadaceae</taxon>
        <taxon>Pseudoalteromonas</taxon>
    </lineage>
</organism>